<gene>
    <name evidence="9" type="ORF">GCM10010469_30710</name>
</gene>
<evidence type="ECO:0000313" key="10">
    <source>
        <dbReference type="Proteomes" id="UP001500728"/>
    </source>
</evidence>
<keyword evidence="6 8" id="KW-1133">Transmembrane helix</keyword>
<dbReference type="InterPro" id="IPR000522">
    <property type="entry name" value="ABC_transptr_permease_BtuC"/>
</dbReference>
<dbReference type="Gene3D" id="1.10.3470.10">
    <property type="entry name" value="ABC transporter involved in vitamin B12 uptake, BtuC"/>
    <property type="match status" value="1"/>
</dbReference>
<dbReference type="EMBL" id="BAAAUW010000012">
    <property type="protein sequence ID" value="GAA3262713.1"/>
    <property type="molecule type" value="Genomic_DNA"/>
</dbReference>
<feature type="transmembrane region" description="Helical" evidence="8">
    <location>
        <begin position="38"/>
        <end position="60"/>
    </location>
</feature>
<proteinExistence type="inferred from homology"/>
<dbReference type="PANTHER" id="PTHR30472">
    <property type="entry name" value="FERRIC ENTEROBACTIN TRANSPORT SYSTEM PERMEASE PROTEIN"/>
    <property type="match status" value="1"/>
</dbReference>
<keyword evidence="3" id="KW-0813">Transport</keyword>
<keyword evidence="5 8" id="KW-0812">Transmembrane</keyword>
<comment type="similarity">
    <text evidence="2">Belongs to the binding-protein-dependent transport system permease family. FecCD subfamily.</text>
</comment>
<keyword evidence="7 8" id="KW-0472">Membrane</keyword>
<keyword evidence="4" id="KW-1003">Cell membrane</keyword>
<evidence type="ECO:0000256" key="5">
    <source>
        <dbReference type="ARBA" id="ARBA00022692"/>
    </source>
</evidence>
<evidence type="ECO:0000256" key="8">
    <source>
        <dbReference type="SAM" id="Phobius"/>
    </source>
</evidence>
<evidence type="ECO:0000256" key="2">
    <source>
        <dbReference type="ARBA" id="ARBA00007935"/>
    </source>
</evidence>
<name>A0ABP6R3Y8_9ACTN</name>
<evidence type="ECO:0000256" key="1">
    <source>
        <dbReference type="ARBA" id="ARBA00004651"/>
    </source>
</evidence>
<evidence type="ECO:0000313" key="9">
    <source>
        <dbReference type="EMBL" id="GAA3262713.1"/>
    </source>
</evidence>
<reference evidence="10" key="1">
    <citation type="journal article" date="2019" name="Int. J. Syst. Evol. Microbiol.">
        <title>The Global Catalogue of Microorganisms (GCM) 10K type strain sequencing project: providing services to taxonomists for standard genome sequencing and annotation.</title>
        <authorList>
            <consortium name="The Broad Institute Genomics Platform"/>
            <consortium name="The Broad Institute Genome Sequencing Center for Infectious Disease"/>
            <person name="Wu L."/>
            <person name="Ma J."/>
        </authorList>
    </citation>
    <scope>NUCLEOTIDE SEQUENCE [LARGE SCALE GENOMIC DNA]</scope>
    <source>
        <strain evidence="10">JCM 9381</strain>
    </source>
</reference>
<organism evidence="9 10">
    <name type="scientific">Streptomyces labedae</name>
    <dbReference type="NCBI Taxonomy" id="285569"/>
    <lineage>
        <taxon>Bacteria</taxon>
        <taxon>Bacillati</taxon>
        <taxon>Actinomycetota</taxon>
        <taxon>Actinomycetes</taxon>
        <taxon>Kitasatosporales</taxon>
        <taxon>Streptomycetaceae</taxon>
        <taxon>Streptomyces</taxon>
    </lineage>
</organism>
<dbReference type="PANTHER" id="PTHR30472:SF67">
    <property type="entry name" value="PERMEASE OF ABC TRANSPORTER-RELATED"/>
    <property type="match status" value="1"/>
</dbReference>
<comment type="caution">
    <text evidence="9">The sequence shown here is derived from an EMBL/GenBank/DDBJ whole genome shotgun (WGS) entry which is preliminary data.</text>
</comment>
<evidence type="ECO:0000256" key="4">
    <source>
        <dbReference type="ARBA" id="ARBA00022475"/>
    </source>
</evidence>
<evidence type="ECO:0000256" key="7">
    <source>
        <dbReference type="ARBA" id="ARBA00023136"/>
    </source>
</evidence>
<evidence type="ECO:0008006" key="11">
    <source>
        <dbReference type="Google" id="ProtNLM"/>
    </source>
</evidence>
<keyword evidence="10" id="KW-1185">Reference proteome</keyword>
<dbReference type="InterPro" id="IPR037294">
    <property type="entry name" value="ABC_BtuC-like"/>
</dbReference>
<feature type="transmembrane region" description="Helical" evidence="8">
    <location>
        <begin position="66"/>
        <end position="84"/>
    </location>
</feature>
<protein>
    <recommendedName>
        <fullName evidence="11">Iron chelate uptake ABC transporter family permease subunit</fullName>
    </recommendedName>
</protein>
<sequence>MLGLVTGVLVAACGPIGFVGLMLPHIVRLAVGGDHRRVLPTAALGGAVFLVWADVAARVVSAPMEIPVVVLTALCGGPFSLWLMRRDARRTTGQGGP</sequence>
<evidence type="ECO:0000256" key="6">
    <source>
        <dbReference type="ARBA" id="ARBA00022989"/>
    </source>
</evidence>
<evidence type="ECO:0000256" key="3">
    <source>
        <dbReference type="ARBA" id="ARBA00022448"/>
    </source>
</evidence>
<accession>A0ABP6R3Y8</accession>
<dbReference type="SUPFAM" id="SSF81345">
    <property type="entry name" value="ABC transporter involved in vitamin B12 uptake, BtuC"/>
    <property type="match status" value="1"/>
</dbReference>
<dbReference type="Pfam" id="PF01032">
    <property type="entry name" value="FecCD"/>
    <property type="match status" value="1"/>
</dbReference>
<feature type="transmembrane region" description="Helical" evidence="8">
    <location>
        <begin position="6"/>
        <end position="26"/>
    </location>
</feature>
<comment type="subcellular location">
    <subcellularLocation>
        <location evidence="1">Cell membrane</location>
        <topology evidence="1">Multi-pass membrane protein</topology>
    </subcellularLocation>
</comment>
<dbReference type="Proteomes" id="UP001500728">
    <property type="component" value="Unassembled WGS sequence"/>
</dbReference>